<gene>
    <name evidence="4" type="ORF">LOX96_05595</name>
</gene>
<dbReference type="GO" id="GO:0006178">
    <property type="term" value="P:guanine salvage"/>
    <property type="evidence" value="ECO:0007669"/>
    <property type="project" value="TreeGrafter"/>
</dbReference>
<dbReference type="InterPro" id="IPR000836">
    <property type="entry name" value="PRTase_dom"/>
</dbReference>
<dbReference type="GO" id="GO:0000287">
    <property type="term" value="F:magnesium ion binding"/>
    <property type="evidence" value="ECO:0007669"/>
    <property type="project" value="TreeGrafter"/>
</dbReference>
<dbReference type="CDD" id="cd06223">
    <property type="entry name" value="PRTases_typeI"/>
    <property type="match status" value="1"/>
</dbReference>
<keyword evidence="4" id="KW-0808">Transferase</keyword>
<dbReference type="PANTHER" id="PTHR43340:SF1">
    <property type="entry name" value="HYPOXANTHINE PHOSPHORIBOSYLTRANSFERASE"/>
    <property type="match status" value="1"/>
</dbReference>
<dbReference type="RefSeq" id="WP_250421062.1">
    <property type="nucleotide sequence ID" value="NZ_JAJKBJ010000004.1"/>
</dbReference>
<name>A0A9X2IBN2_9GAMM</name>
<evidence type="ECO:0000256" key="1">
    <source>
        <dbReference type="ARBA" id="ARBA00048811"/>
    </source>
</evidence>
<organism evidence="4 5">
    <name type="scientific">Legionella maioricensis</name>
    <dbReference type="NCBI Taxonomy" id="2896528"/>
    <lineage>
        <taxon>Bacteria</taxon>
        <taxon>Pseudomonadati</taxon>
        <taxon>Pseudomonadota</taxon>
        <taxon>Gammaproteobacteria</taxon>
        <taxon>Legionellales</taxon>
        <taxon>Legionellaceae</taxon>
        <taxon>Legionella</taxon>
    </lineage>
</organism>
<keyword evidence="5" id="KW-1185">Reference proteome</keyword>
<feature type="domain" description="Phosphoribosyltransferase" evidence="3">
    <location>
        <begin position="8"/>
        <end position="140"/>
    </location>
</feature>
<sequence>MSVLIPAEQIQQRVDELAKQISADYEGKTLDVICLINSASLFCADLVRKLTIPTRLHFLGFSSYSKGTPSGEVRITQDINEPLFDRHVLIIEGIVVSGRTPRYVLDLIGLRQPESLTMCALGIKPSQLAVDLPLKYVAFELGSEVAVGYGIGSGPEKVLGSLVQGNH</sequence>
<dbReference type="GO" id="GO:0046100">
    <property type="term" value="P:hypoxanthine metabolic process"/>
    <property type="evidence" value="ECO:0007669"/>
    <property type="project" value="TreeGrafter"/>
</dbReference>
<dbReference type="GO" id="GO:0004422">
    <property type="term" value="F:hypoxanthine phosphoribosyltransferase activity"/>
    <property type="evidence" value="ECO:0007669"/>
    <property type="project" value="TreeGrafter"/>
</dbReference>
<dbReference type="Gene3D" id="3.40.50.2020">
    <property type="match status" value="1"/>
</dbReference>
<comment type="catalytic activity">
    <reaction evidence="2">
        <text>IMP + diphosphate = hypoxanthine + 5-phospho-alpha-D-ribose 1-diphosphate</text>
        <dbReference type="Rhea" id="RHEA:17973"/>
        <dbReference type="ChEBI" id="CHEBI:17368"/>
        <dbReference type="ChEBI" id="CHEBI:33019"/>
        <dbReference type="ChEBI" id="CHEBI:58017"/>
        <dbReference type="ChEBI" id="CHEBI:58053"/>
        <dbReference type="EC" id="2.4.2.8"/>
    </reaction>
    <physiologicalReaction direction="right-to-left" evidence="2">
        <dbReference type="Rhea" id="RHEA:17975"/>
    </physiologicalReaction>
</comment>
<evidence type="ECO:0000313" key="5">
    <source>
        <dbReference type="Proteomes" id="UP001139721"/>
    </source>
</evidence>
<dbReference type="AlphaFoldDB" id="A0A9X2IBN2"/>
<dbReference type="Pfam" id="PF00156">
    <property type="entry name" value="Pribosyltran"/>
    <property type="match status" value="1"/>
</dbReference>
<evidence type="ECO:0000259" key="3">
    <source>
        <dbReference type="Pfam" id="PF00156"/>
    </source>
</evidence>
<evidence type="ECO:0000313" key="4">
    <source>
        <dbReference type="EMBL" id="MCL9683557.1"/>
    </source>
</evidence>
<dbReference type="SUPFAM" id="SSF53271">
    <property type="entry name" value="PRTase-like"/>
    <property type="match status" value="1"/>
</dbReference>
<dbReference type="Proteomes" id="UP001139721">
    <property type="component" value="Unassembled WGS sequence"/>
</dbReference>
<dbReference type="GO" id="GO:0032264">
    <property type="term" value="P:IMP salvage"/>
    <property type="evidence" value="ECO:0007669"/>
    <property type="project" value="TreeGrafter"/>
</dbReference>
<dbReference type="PANTHER" id="PTHR43340">
    <property type="entry name" value="HYPOXANTHINE-GUANINE PHOSPHORIBOSYLTRANSFERASE"/>
    <property type="match status" value="1"/>
</dbReference>
<dbReference type="GO" id="GO:0005829">
    <property type="term" value="C:cytosol"/>
    <property type="evidence" value="ECO:0007669"/>
    <property type="project" value="TreeGrafter"/>
</dbReference>
<reference evidence="4" key="1">
    <citation type="submission" date="2021-11" db="EMBL/GenBank/DDBJ databases">
        <title>Legionella maioricencis sp. nov., a new species isolated from hot water samples in Mallorca.</title>
        <authorList>
            <person name="Crespi S."/>
            <person name="Drasar V."/>
            <person name="Salva-Serra F."/>
            <person name="Jaen-Luchoro D."/>
            <person name="Pineiro-Iglesias B."/>
            <person name="Aliaga F."/>
            <person name="Fernandez-Juarez V."/>
            <person name="Coll G."/>
            <person name="Moore E.R.B."/>
            <person name="Bennasar-Figueras A."/>
        </authorList>
    </citation>
    <scope>NUCLEOTIDE SEQUENCE</scope>
    <source>
        <strain evidence="4">HCPI-6</strain>
    </source>
</reference>
<proteinExistence type="predicted"/>
<protein>
    <submittedName>
        <fullName evidence="4">Hypoxanthine phosphoribosyltransferase</fullName>
    </submittedName>
</protein>
<comment type="catalytic activity">
    <reaction evidence="1">
        <text>GMP + diphosphate = guanine + 5-phospho-alpha-D-ribose 1-diphosphate</text>
        <dbReference type="Rhea" id="RHEA:25424"/>
        <dbReference type="ChEBI" id="CHEBI:16235"/>
        <dbReference type="ChEBI" id="CHEBI:33019"/>
        <dbReference type="ChEBI" id="CHEBI:58017"/>
        <dbReference type="ChEBI" id="CHEBI:58115"/>
        <dbReference type="EC" id="2.4.2.8"/>
    </reaction>
    <physiologicalReaction direction="right-to-left" evidence="1">
        <dbReference type="Rhea" id="RHEA:25426"/>
    </physiologicalReaction>
</comment>
<dbReference type="GO" id="GO:0032263">
    <property type="term" value="P:GMP salvage"/>
    <property type="evidence" value="ECO:0007669"/>
    <property type="project" value="TreeGrafter"/>
</dbReference>
<accession>A0A9X2IBN2</accession>
<dbReference type="InterPro" id="IPR029057">
    <property type="entry name" value="PRTase-like"/>
</dbReference>
<comment type="caution">
    <text evidence="4">The sequence shown here is derived from an EMBL/GenBank/DDBJ whole genome shotgun (WGS) entry which is preliminary data.</text>
</comment>
<evidence type="ECO:0000256" key="2">
    <source>
        <dbReference type="ARBA" id="ARBA00049402"/>
    </source>
</evidence>
<keyword evidence="4" id="KW-0328">Glycosyltransferase</keyword>
<dbReference type="EMBL" id="JAJKBJ010000004">
    <property type="protein sequence ID" value="MCL9683557.1"/>
    <property type="molecule type" value="Genomic_DNA"/>
</dbReference>
<dbReference type="InterPro" id="IPR050408">
    <property type="entry name" value="HGPRT"/>
</dbReference>